<dbReference type="AlphaFoldDB" id="A0A1G6SQ47"/>
<organism evidence="1 2">
    <name type="scientific">Prauserella marina</name>
    <dbReference type="NCBI Taxonomy" id="530584"/>
    <lineage>
        <taxon>Bacteria</taxon>
        <taxon>Bacillati</taxon>
        <taxon>Actinomycetota</taxon>
        <taxon>Actinomycetes</taxon>
        <taxon>Pseudonocardiales</taxon>
        <taxon>Pseudonocardiaceae</taxon>
        <taxon>Prauserella</taxon>
    </lineage>
</organism>
<gene>
    <name evidence="1" type="ORF">SAMN05421630_106284</name>
</gene>
<dbReference type="EMBL" id="FMZE01000006">
    <property type="protein sequence ID" value="SDD18286.1"/>
    <property type="molecule type" value="Genomic_DNA"/>
</dbReference>
<proteinExistence type="predicted"/>
<sequence length="52" mass="5118">MRLAASILATLAIAGLAAGCTEHPHRRGGSLPDPAPTVTLTEPAGGPVKDGT</sequence>
<dbReference type="STRING" id="530584.SAMN05421630_106284"/>
<dbReference type="PROSITE" id="PS51257">
    <property type="entry name" value="PROKAR_LIPOPROTEIN"/>
    <property type="match status" value="1"/>
</dbReference>
<evidence type="ECO:0000313" key="2">
    <source>
        <dbReference type="Proteomes" id="UP000199494"/>
    </source>
</evidence>
<keyword evidence="2" id="KW-1185">Reference proteome</keyword>
<dbReference type="Proteomes" id="UP000199494">
    <property type="component" value="Unassembled WGS sequence"/>
</dbReference>
<name>A0A1G6SQ47_9PSEU</name>
<dbReference type="RefSeq" id="WP_170140107.1">
    <property type="nucleotide sequence ID" value="NZ_CP016353.1"/>
</dbReference>
<evidence type="ECO:0000313" key="1">
    <source>
        <dbReference type="EMBL" id="SDD18286.1"/>
    </source>
</evidence>
<reference evidence="1 2" key="1">
    <citation type="submission" date="2016-10" db="EMBL/GenBank/DDBJ databases">
        <authorList>
            <person name="de Groot N.N."/>
        </authorList>
    </citation>
    <scope>NUCLEOTIDE SEQUENCE [LARGE SCALE GENOMIC DNA]</scope>
    <source>
        <strain evidence="1 2">CGMCC 4.5506</strain>
    </source>
</reference>
<accession>A0A1G6SQ47</accession>
<protein>
    <submittedName>
        <fullName evidence="1">Uncharacterized protein</fullName>
    </submittedName>
</protein>